<feature type="transmembrane region" description="Helical" evidence="1">
    <location>
        <begin position="31"/>
        <end position="53"/>
    </location>
</feature>
<evidence type="ECO:0000313" key="2">
    <source>
        <dbReference type="EMBL" id="MBB3103534.1"/>
    </source>
</evidence>
<comment type="caution">
    <text evidence="2">The sequence shown here is derived from an EMBL/GenBank/DDBJ whole genome shotgun (WGS) entry which is preliminary data.</text>
</comment>
<organism evidence="2 3">
    <name type="scientific">Azomonas macrocytogenes</name>
    <name type="common">Azotobacter macrocytogenes</name>
    <dbReference type="NCBI Taxonomy" id="69962"/>
    <lineage>
        <taxon>Bacteria</taxon>
        <taxon>Pseudomonadati</taxon>
        <taxon>Pseudomonadota</taxon>
        <taxon>Gammaproteobacteria</taxon>
        <taxon>Pseudomonadales</taxon>
        <taxon>Pseudomonadaceae</taxon>
        <taxon>Azomonas</taxon>
    </lineage>
</organism>
<dbReference type="Proteomes" id="UP000549250">
    <property type="component" value="Unassembled WGS sequence"/>
</dbReference>
<sequence length="67" mass="7082">MGNGERSFAAIFGLLLLGTGLYALFSDQTGAAWRYIGGISLVVIGANAIYGALTRKRPWISKIGPLP</sequence>
<keyword evidence="1" id="KW-0472">Membrane</keyword>
<evidence type="ECO:0000313" key="3">
    <source>
        <dbReference type="Proteomes" id="UP000549250"/>
    </source>
</evidence>
<dbReference type="AlphaFoldDB" id="A0A839T5F1"/>
<feature type="transmembrane region" description="Helical" evidence="1">
    <location>
        <begin position="7"/>
        <end position="25"/>
    </location>
</feature>
<keyword evidence="1" id="KW-0812">Transmembrane</keyword>
<proteinExistence type="predicted"/>
<protein>
    <submittedName>
        <fullName evidence="2">Uncharacterized membrane protein HdeD (DUF308 family)</fullName>
    </submittedName>
</protein>
<dbReference type="EMBL" id="JACHXI010000008">
    <property type="protein sequence ID" value="MBB3103534.1"/>
    <property type="molecule type" value="Genomic_DNA"/>
</dbReference>
<accession>A0A839T5F1</accession>
<name>A0A839T5F1_AZOMA</name>
<gene>
    <name evidence="2" type="ORF">FHR87_001930</name>
</gene>
<keyword evidence="3" id="KW-1185">Reference proteome</keyword>
<evidence type="ECO:0000256" key="1">
    <source>
        <dbReference type="SAM" id="Phobius"/>
    </source>
</evidence>
<reference evidence="2 3" key="1">
    <citation type="submission" date="2020-08" db="EMBL/GenBank/DDBJ databases">
        <title>Genomic Encyclopedia of Type Strains, Phase III (KMG-III): the genomes of soil and plant-associated and newly described type strains.</title>
        <authorList>
            <person name="Whitman W."/>
        </authorList>
    </citation>
    <scope>NUCLEOTIDE SEQUENCE [LARGE SCALE GENOMIC DNA]</scope>
    <source>
        <strain evidence="2 3">CECT 4462</strain>
    </source>
</reference>
<keyword evidence="1" id="KW-1133">Transmembrane helix</keyword>